<dbReference type="Proteomes" id="UP000230233">
    <property type="component" value="Chromosome IV"/>
</dbReference>
<protein>
    <submittedName>
        <fullName evidence="1">Uncharacterized protein</fullName>
    </submittedName>
</protein>
<sequence>MRSPICNELPGQLGYQWINTTKTTGLSTVNLDDDHLYWQKMGKEAVRCWKELDAAHCQESSDAQLIAISFLED</sequence>
<evidence type="ECO:0000313" key="2">
    <source>
        <dbReference type="Proteomes" id="UP000230233"/>
    </source>
</evidence>
<gene>
    <name evidence="1" type="primary">Cnig_chr_IV.g13783</name>
    <name evidence="1" type="ORF">B9Z55_013783</name>
</gene>
<accession>A0A2G5U375</accession>
<comment type="caution">
    <text evidence="1">The sequence shown here is derived from an EMBL/GenBank/DDBJ whole genome shotgun (WGS) entry which is preliminary data.</text>
</comment>
<proteinExistence type="predicted"/>
<name>A0A2G5U375_9PELO</name>
<dbReference type="AlphaFoldDB" id="A0A2G5U375"/>
<dbReference type="EMBL" id="PDUG01000004">
    <property type="protein sequence ID" value="PIC34004.1"/>
    <property type="molecule type" value="Genomic_DNA"/>
</dbReference>
<reference evidence="2" key="1">
    <citation type="submission" date="2017-10" db="EMBL/GenBank/DDBJ databases">
        <title>Rapid genome shrinkage in a self-fertile nematode reveals novel sperm competition proteins.</title>
        <authorList>
            <person name="Yin D."/>
            <person name="Schwarz E.M."/>
            <person name="Thomas C.G."/>
            <person name="Felde R.L."/>
            <person name="Korf I.F."/>
            <person name="Cutter A.D."/>
            <person name="Schartner C.M."/>
            <person name="Ralston E.J."/>
            <person name="Meyer B.J."/>
            <person name="Haag E.S."/>
        </authorList>
    </citation>
    <scope>NUCLEOTIDE SEQUENCE [LARGE SCALE GENOMIC DNA]</scope>
    <source>
        <strain evidence="2">JU1422</strain>
    </source>
</reference>
<organism evidence="1 2">
    <name type="scientific">Caenorhabditis nigoni</name>
    <dbReference type="NCBI Taxonomy" id="1611254"/>
    <lineage>
        <taxon>Eukaryota</taxon>
        <taxon>Metazoa</taxon>
        <taxon>Ecdysozoa</taxon>
        <taxon>Nematoda</taxon>
        <taxon>Chromadorea</taxon>
        <taxon>Rhabditida</taxon>
        <taxon>Rhabditina</taxon>
        <taxon>Rhabditomorpha</taxon>
        <taxon>Rhabditoidea</taxon>
        <taxon>Rhabditidae</taxon>
        <taxon>Peloderinae</taxon>
        <taxon>Caenorhabditis</taxon>
    </lineage>
</organism>
<evidence type="ECO:0000313" key="1">
    <source>
        <dbReference type="EMBL" id="PIC34004.1"/>
    </source>
</evidence>
<keyword evidence="2" id="KW-1185">Reference proteome</keyword>